<organism evidence="1 2">
    <name type="scientific">Candidatus Methanobinarius endosymbioticus</name>
    <dbReference type="NCBI Taxonomy" id="2006182"/>
    <lineage>
        <taxon>Archaea</taxon>
        <taxon>Methanobacteriati</taxon>
        <taxon>Methanobacteriota</taxon>
        <taxon>Methanomada group</taxon>
        <taxon>Methanobacteria</taxon>
        <taxon>Methanobacteriales</taxon>
        <taxon>Methanobacteriaceae</taxon>
        <taxon>Candidatus Methanobinarius</taxon>
    </lineage>
</organism>
<sequence>MGYKGVVDVNESLVKQKSPDILVSLALKSKSISFKGLLTQEIKIRAIQNWVGHILVI</sequence>
<name>A0A366MBT4_9EURY</name>
<dbReference type="AlphaFoldDB" id="A0A366MBT4"/>
<accession>A0A366MBT4</accession>
<proteinExistence type="predicted"/>
<keyword evidence="2" id="KW-1185">Reference proteome</keyword>
<dbReference type="EMBL" id="NIZT01000030">
    <property type="protein sequence ID" value="RBQ22989.1"/>
    <property type="molecule type" value="Genomic_DNA"/>
</dbReference>
<protein>
    <submittedName>
        <fullName evidence="1">Uncharacterized protein</fullName>
    </submittedName>
</protein>
<evidence type="ECO:0000313" key="2">
    <source>
        <dbReference type="Proteomes" id="UP000253099"/>
    </source>
</evidence>
<reference evidence="1 2" key="1">
    <citation type="submission" date="2018-06" db="EMBL/GenBank/DDBJ databases">
        <title>Genomic insight into two independent archaeal endosymbiosis events.</title>
        <authorList>
            <person name="Lind A.E."/>
            <person name="Lewis W.H."/>
            <person name="Spang A."/>
            <person name="Guy L."/>
            <person name="Embley M.T."/>
            <person name="Ettema T.J.G."/>
        </authorList>
    </citation>
    <scope>NUCLEOTIDE SEQUENCE [LARGE SCALE GENOMIC DNA]</scope>
    <source>
        <strain evidence="1">NOE</strain>
    </source>
</reference>
<dbReference type="Proteomes" id="UP000253099">
    <property type="component" value="Unassembled WGS sequence"/>
</dbReference>
<gene>
    <name evidence="1" type="ORF">ALNOE001_12610</name>
</gene>
<evidence type="ECO:0000313" key="1">
    <source>
        <dbReference type="EMBL" id="RBQ22989.1"/>
    </source>
</evidence>
<comment type="caution">
    <text evidence="1">The sequence shown here is derived from an EMBL/GenBank/DDBJ whole genome shotgun (WGS) entry which is preliminary data.</text>
</comment>